<dbReference type="PANTHER" id="PTHR34002">
    <property type="entry name" value="BLR1656 PROTEIN"/>
    <property type="match status" value="1"/>
</dbReference>
<dbReference type="SUPFAM" id="SSF49899">
    <property type="entry name" value="Concanavalin A-like lectins/glucanases"/>
    <property type="match status" value="1"/>
</dbReference>
<keyword evidence="2" id="KW-0624">Polysaccharide degradation</keyword>
<dbReference type="Gene3D" id="2.60.120.180">
    <property type="match status" value="1"/>
</dbReference>
<evidence type="ECO:0008006" key="5">
    <source>
        <dbReference type="Google" id="ProtNLM"/>
    </source>
</evidence>
<name>A0A2P7QVD8_9SPHN</name>
<protein>
    <recommendedName>
        <fullName evidence="5">Calcium-binding protein</fullName>
    </recommendedName>
</protein>
<comment type="caution">
    <text evidence="3">The sequence shown here is derived from an EMBL/GenBank/DDBJ whole genome shotgun (WGS) entry which is preliminary data.</text>
</comment>
<evidence type="ECO:0000256" key="1">
    <source>
        <dbReference type="ARBA" id="ARBA00005519"/>
    </source>
</evidence>
<dbReference type="InterPro" id="IPR013320">
    <property type="entry name" value="ConA-like_dom_sf"/>
</dbReference>
<keyword evidence="4" id="KW-1185">Reference proteome</keyword>
<dbReference type="GO" id="GO:0008810">
    <property type="term" value="F:cellulase activity"/>
    <property type="evidence" value="ECO:0007669"/>
    <property type="project" value="InterPro"/>
</dbReference>
<dbReference type="InterPro" id="IPR013319">
    <property type="entry name" value="GH11/12"/>
</dbReference>
<dbReference type="InterPro" id="IPR002594">
    <property type="entry name" value="GH12"/>
</dbReference>
<dbReference type="SUPFAM" id="SSF51120">
    <property type="entry name" value="beta-Roll"/>
    <property type="match status" value="1"/>
</dbReference>
<reference evidence="3 4" key="1">
    <citation type="submission" date="2018-03" db="EMBL/GenBank/DDBJ databases">
        <title>The draft genome of Sphingosinicella sp. GL-C-18.</title>
        <authorList>
            <person name="Liu L."/>
            <person name="Li L."/>
            <person name="Liang L."/>
            <person name="Zhang X."/>
            <person name="Wang T."/>
        </authorList>
    </citation>
    <scope>NUCLEOTIDE SEQUENCE [LARGE SCALE GENOMIC DNA]</scope>
    <source>
        <strain evidence="3 4">GL-C-18</strain>
    </source>
</reference>
<dbReference type="PANTHER" id="PTHR34002:SF9">
    <property type="entry name" value="XYLOGLUCAN-SPECIFIC ENDO-BETA-1,4-GLUCANASE A"/>
    <property type="match status" value="1"/>
</dbReference>
<keyword evidence="2" id="KW-0119">Carbohydrate metabolism</keyword>
<gene>
    <name evidence="3" type="ORF">C7I55_06495</name>
</gene>
<keyword evidence="2" id="KW-0378">Hydrolase</keyword>
<comment type="similarity">
    <text evidence="1 2">Belongs to the glycosyl hydrolase 12 (cellulase H) family.</text>
</comment>
<dbReference type="EMBL" id="PXYI01000002">
    <property type="protein sequence ID" value="PSJ41910.1"/>
    <property type="molecule type" value="Genomic_DNA"/>
</dbReference>
<keyword evidence="2" id="KW-0326">Glycosidase</keyword>
<dbReference type="AlphaFoldDB" id="A0A2P7QVD8"/>
<evidence type="ECO:0000313" key="3">
    <source>
        <dbReference type="EMBL" id="PSJ41910.1"/>
    </source>
</evidence>
<proteinExistence type="inferred from homology"/>
<dbReference type="InterPro" id="IPR011049">
    <property type="entry name" value="Serralysin-like_metalloprot_C"/>
</dbReference>
<organism evidence="3 4">
    <name type="scientific">Allosphingosinicella deserti</name>
    <dbReference type="NCBI Taxonomy" id="2116704"/>
    <lineage>
        <taxon>Bacteria</taxon>
        <taxon>Pseudomonadati</taxon>
        <taxon>Pseudomonadota</taxon>
        <taxon>Alphaproteobacteria</taxon>
        <taxon>Sphingomonadales</taxon>
        <taxon>Sphingomonadaceae</taxon>
        <taxon>Allosphingosinicella</taxon>
    </lineage>
</organism>
<dbReference type="PRINTS" id="PR00313">
    <property type="entry name" value="CABNDNGRPT"/>
</dbReference>
<evidence type="ECO:0000256" key="2">
    <source>
        <dbReference type="RuleBase" id="RU361163"/>
    </source>
</evidence>
<dbReference type="Pfam" id="PF01670">
    <property type="entry name" value="Glyco_hydro_12"/>
    <property type="match status" value="1"/>
</dbReference>
<dbReference type="GO" id="GO:0000272">
    <property type="term" value="P:polysaccharide catabolic process"/>
    <property type="evidence" value="ECO:0007669"/>
    <property type="project" value="UniProtKB-KW"/>
</dbReference>
<dbReference type="Proteomes" id="UP000241167">
    <property type="component" value="Unassembled WGS sequence"/>
</dbReference>
<evidence type="ECO:0000313" key="4">
    <source>
        <dbReference type="Proteomes" id="UP000241167"/>
    </source>
</evidence>
<sequence>MYLTVTGVELKLSTRPLNWVSGSGSNVYRPGTGVADAFQGMAGDILSGGLGDDTYHMWNSTATIVEGGGQGIDTAYAYYWGSAGLAANVENLVLSARGLTSGSGNGLSNIIMAGTSGATLNGLGGNDVLVGGAGSDIFVVTAGNGSDAIYQFRPGYDVVRLGGYGITNFDQIVSRAQQVGSDLKIALPTGESLVLRNINLEWLDPTDFGFSLPKASVPTGYAQMYGAARGHNAEGWYVLTNAWGAGSLTFGQDYSIDAIYSRSDMTKSTTFNWSFPYMTQVAAPIKAYPNVLFGVSPQGEQVNPTDTTHVFPVRVGSLGGLTATYDVTMKGNVGGYNVSYDIWFTTKPDGGKPTITNELMIWVHKGDVQPFGSVIGTYTDGAFTATIYRDGDYTAVVSDKDVVAGTLNIGRVVAHLQSLGIVTADEYLSCISFGAEVISGNGALRINNLDMNVDTITSSGMVHTTITGAGSSSVAAAASPAEMLAGDSTEFVFSDSAVGLDHTDQPAILEDTSTPANWFAQDGSFVDASLASTSVGLNGLHANLSAADFLF</sequence>
<dbReference type="Gene3D" id="2.150.10.10">
    <property type="entry name" value="Serralysin-like metalloprotease, C-terminal"/>
    <property type="match status" value="1"/>
</dbReference>
<accession>A0A2P7QVD8</accession>